<protein>
    <recommendedName>
        <fullName evidence="5">Secreted mucin</fullName>
    </recommendedName>
</protein>
<name>A0AAN6MUQ2_9PEZI</name>
<evidence type="ECO:0000313" key="3">
    <source>
        <dbReference type="EMBL" id="KAK3933817.1"/>
    </source>
</evidence>
<evidence type="ECO:0000256" key="2">
    <source>
        <dbReference type="SAM" id="SignalP"/>
    </source>
</evidence>
<comment type="caution">
    <text evidence="3">The sequence shown here is derived from an EMBL/GenBank/DDBJ whole genome shotgun (WGS) entry which is preliminary data.</text>
</comment>
<dbReference type="EMBL" id="MU854062">
    <property type="protein sequence ID" value="KAK3933817.1"/>
    <property type="molecule type" value="Genomic_DNA"/>
</dbReference>
<keyword evidence="4" id="KW-1185">Reference proteome</keyword>
<evidence type="ECO:0000313" key="4">
    <source>
        <dbReference type="Proteomes" id="UP001303473"/>
    </source>
</evidence>
<proteinExistence type="predicted"/>
<evidence type="ECO:0000256" key="1">
    <source>
        <dbReference type="SAM" id="MobiDB-lite"/>
    </source>
</evidence>
<dbReference type="AlphaFoldDB" id="A0AAN6MUQ2"/>
<evidence type="ECO:0008006" key="5">
    <source>
        <dbReference type="Google" id="ProtNLM"/>
    </source>
</evidence>
<keyword evidence="2" id="KW-0732">Signal</keyword>
<feature type="region of interest" description="Disordered" evidence="1">
    <location>
        <begin position="33"/>
        <end position="89"/>
    </location>
</feature>
<dbReference type="Proteomes" id="UP001303473">
    <property type="component" value="Unassembled WGS sequence"/>
</dbReference>
<sequence length="89" mass="9452">MDPYHGMGPQWQALRLLEVALTLICFRIAVSAGWKQTPSSDETEAQTTGKEGTTPGKETADKKRCSTEVGGQAAAQVSGKEVTGRPVFG</sequence>
<reference evidence="4" key="1">
    <citation type="journal article" date="2023" name="Mol. Phylogenet. Evol.">
        <title>Genome-scale phylogeny and comparative genomics of the fungal order Sordariales.</title>
        <authorList>
            <person name="Hensen N."/>
            <person name="Bonometti L."/>
            <person name="Westerberg I."/>
            <person name="Brannstrom I.O."/>
            <person name="Guillou S."/>
            <person name="Cros-Aarteil S."/>
            <person name="Calhoun S."/>
            <person name="Haridas S."/>
            <person name="Kuo A."/>
            <person name="Mondo S."/>
            <person name="Pangilinan J."/>
            <person name="Riley R."/>
            <person name="LaButti K."/>
            <person name="Andreopoulos B."/>
            <person name="Lipzen A."/>
            <person name="Chen C."/>
            <person name="Yan M."/>
            <person name="Daum C."/>
            <person name="Ng V."/>
            <person name="Clum A."/>
            <person name="Steindorff A."/>
            <person name="Ohm R.A."/>
            <person name="Martin F."/>
            <person name="Silar P."/>
            <person name="Natvig D.O."/>
            <person name="Lalanne C."/>
            <person name="Gautier V."/>
            <person name="Ament-Velasquez S.L."/>
            <person name="Kruys A."/>
            <person name="Hutchinson M.I."/>
            <person name="Powell A.J."/>
            <person name="Barry K."/>
            <person name="Miller A.N."/>
            <person name="Grigoriev I.V."/>
            <person name="Debuchy R."/>
            <person name="Gladieux P."/>
            <person name="Hiltunen Thoren M."/>
            <person name="Johannesson H."/>
        </authorList>
    </citation>
    <scope>NUCLEOTIDE SEQUENCE [LARGE SCALE GENOMIC DNA]</scope>
    <source>
        <strain evidence="4">CBS 340.73</strain>
    </source>
</reference>
<feature type="chain" id="PRO_5042867646" description="Secreted mucin" evidence="2">
    <location>
        <begin position="33"/>
        <end position="89"/>
    </location>
</feature>
<feature type="compositionally biased region" description="Low complexity" evidence="1">
    <location>
        <begin position="47"/>
        <end position="57"/>
    </location>
</feature>
<gene>
    <name evidence="3" type="ORF">QBC46DRAFT_401150</name>
</gene>
<organism evidence="3 4">
    <name type="scientific">Diplogelasinospora grovesii</name>
    <dbReference type="NCBI Taxonomy" id="303347"/>
    <lineage>
        <taxon>Eukaryota</taxon>
        <taxon>Fungi</taxon>
        <taxon>Dikarya</taxon>
        <taxon>Ascomycota</taxon>
        <taxon>Pezizomycotina</taxon>
        <taxon>Sordariomycetes</taxon>
        <taxon>Sordariomycetidae</taxon>
        <taxon>Sordariales</taxon>
        <taxon>Diplogelasinosporaceae</taxon>
        <taxon>Diplogelasinospora</taxon>
    </lineage>
</organism>
<feature type="signal peptide" evidence="2">
    <location>
        <begin position="1"/>
        <end position="32"/>
    </location>
</feature>
<accession>A0AAN6MUQ2</accession>